<dbReference type="PANTHER" id="PTHR48005">
    <property type="entry name" value="LEUCINE RICH REPEAT KINASE 2"/>
    <property type="match status" value="1"/>
</dbReference>
<dbReference type="FunFam" id="1.10.510.10:FF:000479">
    <property type="entry name" value="Leucine-rich repeat receptor-like protein kinase"/>
    <property type="match status" value="1"/>
</dbReference>
<reference evidence="19" key="1">
    <citation type="submission" date="2022-06" db="EMBL/GenBank/DDBJ databases">
        <title>Uncovering the hologenomic basis of an extraordinary plant invasion.</title>
        <authorList>
            <person name="Bieker V.C."/>
            <person name="Martin M.D."/>
            <person name="Gilbert T."/>
            <person name="Hodgins K."/>
            <person name="Battlay P."/>
            <person name="Petersen B."/>
            <person name="Wilson J."/>
        </authorList>
    </citation>
    <scope>NUCLEOTIDE SEQUENCE</scope>
    <source>
        <strain evidence="19">AA19_3_7</strain>
        <tissue evidence="19">Leaf</tissue>
    </source>
</reference>
<evidence type="ECO:0000256" key="8">
    <source>
        <dbReference type="ARBA" id="ARBA00022737"/>
    </source>
</evidence>
<dbReference type="AlphaFoldDB" id="A0AAD5C0P7"/>
<dbReference type="InterPro" id="IPR001245">
    <property type="entry name" value="Ser-Thr/Tyr_kinase_cat_dom"/>
</dbReference>
<dbReference type="GO" id="GO:0005524">
    <property type="term" value="F:ATP binding"/>
    <property type="evidence" value="ECO:0007669"/>
    <property type="project" value="UniProtKB-KW"/>
</dbReference>
<evidence type="ECO:0000256" key="17">
    <source>
        <dbReference type="ARBA" id="ARBA00048679"/>
    </source>
</evidence>
<keyword evidence="5" id="KW-0808">Transferase</keyword>
<organism evidence="19 20">
    <name type="scientific">Ambrosia artemisiifolia</name>
    <name type="common">Common ragweed</name>
    <dbReference type="NCBI Taxonomy" id="4212"/>
    <lineage>
        <taxon>Eukaryota</taxon>
        <taxon>Viridiplantae</taxon>
        <taxon>Streptophyta</taxon>
        <taxon>Embryophyta</taxon>
        <taxon>Tracheophyta</taxon>
        <taxon>Spermatophyta</taxon>
        <taxon>Magnoliopsida</taxon>
        <taxon>eudicotyledons</taxon>
        <taxon>Gunneridae</taxon>
        <taxon>Pentapetalae</taxon>
        <taxon>asterids</taxon>
        <taxon>campanulids</taxon>
        <taxon>Asterales</taxon>
        <taxon>Asteraceae</taxon>
        <taxon>Asteroideae</taxon>
        <taxon>Heliantheae alliance</taxon>
        <taxon>Heliantheae</taxon>
        <taxon>Ambrosia</taxon>
    </lineage>
</organism>
<dbReference type="SUPFAM" id="SSF56112">
    <property type="entry name" value="Protein kinase-like (PK-like)"/>
    <property type="match status" value="1"/>
</dbReference>
<keyword evidence="6" id="KW-0812">Transmembrane</keyword>
<dbReference type="EC" id="2.7.11.1" evidence="2"/>
<evidence type="ECO:0000313" key="19">
    <source>
        <dbReference type="EMBL" id="KAI7732845.1"/>
    </source>
</evidence>
<keyword evidence="4" id="KW-0433">Leucine-rich repeat</keyword>
<evidence type="ECO:0000256" key="1">
    <source>
        <dbReference type="ARBA" id="ARBA00004167"/>
    </source>
</evidence>
<keyword evidence="7" id="KW-0732">Signal</keyword>
<evidence type="ECO:0000256" key="6">
    <source>
        <dbReference type="ARBA" id="ARBA00022692"/>
    </source>
</evidence>
<gene>
    <name evidence="19" type="ORF">M8C21_017599</name>
</gene>
<dbReference type="PROSITE" id="PS00109">
    <property type="entry name" value="PROTEIN_KINASE_TYR"/>
    <property type="match status" value="1"/>
</dbReference>
<comment type="catalytic activity">
    <reaction evidence="16">
        <text>L-threonyl-[protein] + ATP = O-phospho-L-threonyl-[protein] + ADP + H(+)</text>
        <dbReference type="Rhea" id="RHEA:46608"/>
        <dbReference type="Rhea" id="RHEA-COMP:11060"/>
        <dbReference type="Rhea" id="RHEA-COMP:11605"/>
        <dbReference type="ChEBI" id="CHEBI:15378"/>
        <dbReference type="ChEBI" id="CHEBI:30013"/>
        <dbReference type="ChEBI" id="CHEBI:30616"/>
        <dbReference type="ChEBI" id="CHEBI:61977"/>
        <dbReference type="ChEBI" id="CHEBI:456216"/>
        <dbReference type="EC" id="2.7.11.1"/>
    </reaction>
</comment>
<comment type="catalytic activity">
    <reaction evidence="17">
        <text>L-seryl-[protein] + ATP = O-phospho-L-seryl-[protein] + ADP + H(+)</text>
        <dbReference type="Rhea" id="RHEA:17989"/>
        <dbReference type="Rhea" id="RHEA-COMP:9863"/>
        <dbReference type="Rhea" id="RHEA-COMP:11604"/>
        <dbReference type="ChEBI" id="CHEBI:15378"/>
        <dbReference type="ChEBI" id="CHEBI:29999"/>
        <dbReference type="ChEBI" id="CHEBI:30616"/>
        <dbReference type="ChEBI" id="CHEBI:83421"/>
        <dbReference type="ChEBI" id="CHEBI:456216"/>
        <dbReference type="EC" id="2.7.11.1"/>
    </reaction>
</comment>
<evidence type="ECO:0000256" key="7">
    <source>
        <dbReference type="ARBA" id="ARBA00022729"/>
    </source>
</evidence>
<accession>A0AAD5C0P7</accession>
<dbReference type="PROSITE" id="PS50011">
    <property type="entry name" value="PROTEIN_KINASE_DOM"/>
    <property type="match status" value="1"/>
</dbReference>
<comment type="subcellular location">
    <subcellularLocation>
        <location evidence="1">Membrane</location>
        <topology evidence="1">Single-pass membrane protein</topology>
    </subcellularLocation>
</comment>
<evidence type="ECO:0000256" key="9">
    <source>
        <dbReference type="ARBA" id="ARBA00022741"/>
    </source>
</evidence>
<evidence type="ECO:0000256" key="14">
    <source>
        <dbReference type="ARBA" id="ARBA00023170"/>
    </source>
</evidence>
<dbReference type="GO" id="GO:0016020">
    <property type="term" value="C:membrane"/>
    <property type="evidence" value="ECO:0007669"/>
    <property type="project" value="UniProtKB-SubCell"/>
</dbReference>
<dbReference type="InterPro" id="IPR008266">
    <property type="entry name" value="Tyr_kinase_AS"/>
</dbReference>
<dbReference type="Gene3D" id="1.10.510.10">
    <property type="entry name" value="Transferase(Phosphotransferase) domain 1"/>
    <property type="match status" value="1"/>
</dbReference>
<evidence type="ECO:0000256" key="13">
    <source>
        <dbReference type="ARBA" id="ARBA00023136"/>
    </source>
</evidence>
<dbReference type="Pfam" id="PF07714">
    <property type="entry name" value="PK_Tyr_Ser-Thr"/>
    <property type="match status" value="1"/>
</dbReference>
<feature type="non-terminal residue" evidence="19">
    <location>
        <position position="251"/>
    </location>
</feature>
<dbReference type="Gene3D" id="3.30.200.20">
    <property type="entry name" value="Phosphorylase Kinase, domain 1"/>
    <property type="match status" value="1"/>
</dbReference>
<comment type="caution">
    <text evidence="19">The sequence shown here is derived from an EMBL/GenBank/DDBJ whole genome shotgun (WGS) entry which is preliminary data.</text>
</comment>
<keyword evidence="3" id="KW-0723">Serine/threonine-protein kinase</keyword>
<evidence type="ECO:0000256" key="12">
    <source>
        <dbReference type="ARBA" id="ARBA00022989"/>
    </source>
</evidence>
<feature type="domain" description="Protein kinase" evidence="18">
    <location>
        <begin position="1"/>
        <end position="239"/>
    </location>
</feature>
<evidence type="ECO:0000256" key="5">
    <source>
        <dbReference type="ARBA" id="ARBA00022679"/>
    </source>
</evidence>
<proteinExistence type="predicted"/>
<keyword evidence="9" id="KW-0547">Nucleotide-binding</keyword>
<dbReference type="PIRSF" id="PIRSF000654">
    <property type="entry name" value="Integrin-linked_kinase"/>
    <property type="match status" value="1"/>
</dbReference>
<dbReference type="PANTHER" id="PTHR48005:SF70">
    <property type="entry name" value="MDIS1-INTERACTING RECEPTOR LIKE KINASE 2-LIKE"/>
    <property type="match status" value="1"/>
</dbReference>
<evidence type="ECO:0000256" key="2">
    <source>
        <dbReference type="ARBA" id="ARBA00012513"/>
    </source>
</evidence>
<protein>
    <recommendedName>
        <fullName evidence="2">non-specific serine/threonine protein kinase</fullName>
        <ecNumber evidence="2">2.7.11.1</ecNumber>
    </recommendedName>
</protein>
<sequence length="251" mass="28777">KKIHPPEDGETQNLKSFKNEIRALTEIRHQNIVKLYGFCSYLHHSFLVYEFLSRGSLRNILNHMEQVVEFDWEKRVRTAKSIANALSYMHHECSQQIIHRDLSSNNILFDSDWTAHVSDFGTARLLKPYSSNWTSFVGTFGYIALELAYTMEVNKKCDVYSFGVLTLEVIMGKHPRDHLTSLQDTKSISHTELLNKRLPPPTDEVAEQVELLAEVAFSSVHKSPQSRPSMRNITLDLLVETQAAKTNKIST</sequence>
<evidence type="ECO:0000259" key="18">
    <source>
        <dbReference type="PROSITE" id="PS50011"/>
    </source>
</evidence>
<keyword evidence="10" id="KW-0418">Kinase</keyword>
<evidence type="ECO:0000256" key="15">
    <source>
        <dbReference type="ARBA" id="ARBA00023180"/>
    </source>
</evidence>
<name>A0AAD5C0P7_AMBAR</name>
<evidence type="ECO:0000256" key="10">
    <source>
        <dbReference type="ARBA" id="ARBA00022777"/>
    </source>
</evidence>
<dbReference type="Proteomes" id="UP001206925">
    <property type="component" value="Unassembled WGS sequence"/>
</dbReference>
<keyword evidence="15" id="KW-0325">Glycoprotein</keyword>
<keyword evidence="11" id="KW-0067">ATP-binding</keyword>
<keyword evidence="8" id="KW-0677">Repeat</keyword>
<keyword evidence="13" id="KW-0472">Membrane</keyword>
<evidence type="ECO:0000256" key="16">
    <source>
        <dbReference type="ARBA" id="ARBA00047899"/>
    </source>
</evidence>
<dbReference type="InterPro" id="IPR051420">
    <property type="entry name" value="Ser_Thr_Kinases_DiverseReg"/>
</dbReference>
<evidence type="ECO:0000256" key="11">
    <source>
        <dbReference type="ARBA" id="ARBA00022840"/>
    </source>
</evidence>
<keyword evidence="14" id="KW-0675">Receptor</keyword>
<dbReference type="InterPro" id="IPR011009">
    <property type="entry name" value="Kinase-like_dom_sf"/>
</dbReference>
<dbReference type="EMBL" id="JAMZMK010010138">
    <property type="protein sequence ID" value="KAI7732845.1"/>
    <property type="molecule type" value="Genomic_DNA"/>
</dbReference>
<evidence type="ECO:0000256" key="3">
    <source>
        <dbReference type="ARBA" id="ARBA00022527"/>
    </source>
</evidence>
<keyword evidence="20" id="KW-1185">Reference proteome</keyword>
<evidence type="ECO:0000256" key="4">
    <source>
        <dbReference type="ARBA" id="ARBA00022614"/>
    </source>
</evidence>
<dbReference type="GO" id="GO:0004674">
    <property type="term" value="F:protein serine/threonine kinase activity"/>
    <property type="evidence" value="ECO:0007669"/>
    <property type="project" value="UniProtKB-KW"/>
</dbReference>
<dbReference type="InterPro" id="IPR000719">
    <property type="entry name" value="Prot_kinase_dom"/>
</dbReference>
<evidence type="ECO:0000313" key="20">
    <source>
        <dbReference type="Proteomes" id="UP001206925"/>
    </source>
</evidence>
<keyword evidence="12" id="KW-1133">Transmembrane helix</keyword>